<dbReference type="SUPFAM" id="SSF57850">
    <property type="entry name" value="RING/U-box"/>
    <property type="match status" value="1"/>
</dbReference>
<keyword evidence="8" id="KW-0648">Protein biosynthesis</keyword>
<evidence type="ECO:0000256" key="5">
    <source>
        <dbReference type="SAM" id="MobiDB-lite"/>
    </source>
</evidence>
<name>A0AAW1BH11_CROAD</name>
<reference evidence="8 9" key="1">
    <citation type="journal article" date="2024" name="Proc. Natl. Acad. Sci. U.S.A.">
        <title>The genetic regulatory architecture and epigenomic basis for age-related changes in rattlesnake venom.</title>
        <authorList>
            <person name="Hogan M.P."/>
            <person name="Holding M.L."/>
            <person name="Nystrom G.S."/>
            <person name="Colston T.J."/>
            <person name="Bartlett D.A."/>
            <person name="Mason A.J."/>
            <person name="Ellsworth S.A."/>
            <person name="Rautsaw R.M."/>
            <person name="Lawrence K.C."/>
            <person name="Strickland J.L."/>
            <person name="He B."/>
            <person name="Fraser P."/>
            <person name="Margres M.J."/>
            <person name="Gilbert D.M."/>
            <person name="Gibbs H.L."/>
            <person name="Parkinson C.L."/>
            <person name="Rokyta D.R."/>
        </authorList>
    </citation>
    <scope>NUCLEOTIDE SEQUENCE [LARGE SCALE GENOMIC DNA]</scope>
    <source>
        <strain evidence="8">DRR0105</strain>
    </source>
</reference>
<keyword evidence="6" id="KW-0472">Membrane</keyword>
<feature type="transmembrane region" description="Helical" evidence="6">
    <location>
        <begin position="227"/>
        <end position="247"/>
    </location>
</feature>
<dbReference type="InterPro" id="IPR017907">
    <property type="entry name" value="Znf_RING_CS"/>
</dbReference>
<feature type="compositionally biased region" description="Basic and acidic residues" evidence="5">
    <location>
        <begin position="24"/>
        <end position="36"/>
    </location>
</feature>
<comment type="caution">
    <text evidence="8">The sequence shown here is derived from an EMBL/GenBank/DDBJ whole genome shotgun (WGS) entry which is preliminary data.</text>
</comment>
<keyword evidence="1" id="KW-0479">Metal-binding</keyword>
<sequence length="315" mass="34376">MAKEEQQSGDQTSHLKGGTQGVQDGEKQRVGEEPAKGKTPASKSEAPLTSEEYECRICYNLFDLERHAPKLLECLHTFCRECLSELYQRGDHSPHCRSEAGSNLSGYGSPELTDGGRSSGPCITCPVCRHCTALPEGQVQSLPVNTKLVEAILLQLRGWAPLLSELRPQHLFLPVPRPSRLQPSSERSTGAETPSGTVSIRSVEMETYVEELSGSGGNCGANCRKKASCLCFVFAVLGMALLGFAWMEWLNGSIFLGVALLLLFASTMPFMYNFRIRSEPRTIFFTRAGGSGPREEPSCRSTPGSRSALDGRNHC</sequence>
<evidence type="ECO:0000256" key="4">
    <source>
        <dbReference type="PROSITE-ProRule" id="PRU00175"/>
    </source>
</evidence>
<dbReference type="GO" id="GO:0016567">
    <property type="term" value="P:protein ubiquitination"/>
    <property type="evidence" value="ECO:0007669"/>
    <property type="project" value="TreeGrafter"/>
</dbReference>
<dbReference type="InterPro" id="IPR001841">
    <property type="entry name" value="Znf_RING"/>
</dbReference>
<evidence type="ECO:0000313" key="9">
    <source>
        <dbReference type="Proteomes" id="UP001474421"/>
    </source>
</evidence>
<dbReference type="GO" id="GO:0008270">
    <property type="term" value="F:zinc ion binding"/>
    <property type="evidence" value="ECO:0007669"/>
    <property type="project" value="UniProtKB-KW"/>
</dbReference>
<feature type="region of interest" description="Disordered" evidence="5">
    <location>
        <begin position="287"/>
        <end position="315"/>
    </location>
</feature>
<evidence type="ECO:0000256" key="6">
    <source>
        <dbReference type="SAM" id="Phobius"/>
    </source>
</evidence>
<evidence type="ECO:0000313" key="8">
    <source>
        <dbReference type="EMBL" id="KAK9401136.1"/>
    </source>
</evidence>
<evidence type="ECO:0000256" key="1">
    <source>
        <dbReference type="ARBA" id="ARBA00022723"/>
    </source>
</evidence>
<keyword evidence="8" id="KW-0396">Initiation factor</keyword>
<dbReference type="InterPro" id="IPR027370">
    <property type="entry name" value="Znf-RING_euk"/>
</dbReference>
<dbReference type="PROSITE" id="PS00518">
    <property type="entry name" value="ZF_RING_1"/>
    <property type="match status" value="1"/>
</dbReference>
<organism evidence="8 9">
    <name type="scientific">Crotalus adamanteus</name>
    <name type="common">Eastern diamondback rattlesnake</name>
    <dbReference type="NCBI Taxonomy" id="8729"/>
    <lineage>
        <taxon>Eukaryota</taxon>
        <taxon>Metazoa</taxon>
        <taxon>Chordata</taxon>
        <taxon>Craniata</taxon>
        <taxon>Vertebrata</taxon>
        <taxon>Euteleostomi</taxon>
        <taxon>Lepidosauria</taxon>
        <taxon>Squamata</taxon>
        <taxon>Bifurcata</taxon>
        <taxon>Unidentata</taxon>
        <taxon>Episquamata</taxon>
        <taxon>Toxicofera</taxon>
        <taxon>Serpentes</taxon>
        <taxon>Colubroidea</taxon>
        <taxon>Viperidae</taxon>
        <taxon>Crotalinae</taxon>
        <taxon>Crotalus</taxon>
    </lineage>
</organism>
<dbReference type="EMBL" id="JAOTOJ010000005">
    <property type="protein sequence ID" value="KAK9401136.1"/>
    <property type="molecule type" value="Genomic_DNA"/>
</dbReference>
<keyword evidence="9" id="KW-1185">Reference proteome</keyword>
<evidence type="ECO:0000259" key="7">
    <source>
        <dbReference type="PROSITE" id="PS50089"/>
    </source>
</evidence>
<evidence type="ECO:0000256" key="2">
    <source>
        <dbReference type="ARBA" id="ARBA00022771"/>
    </source>
</evidence>
<proteinExistence type="predicted"/>
<feature type="region of interest" description="Disordered" evidence="5">
    <location>
        <begin position="1"/>
        <end position="46"/>
    </location>
</feature>
<keyword evidence="3" id="KW-0862">Zinc</keyword>
<dbReference type="GO" id="GO:0061630">
    <property type="term" value="F:ubiquitin protein ligase activity"/>
    <property type="evidence" value="ECO:0007669"/>
    <property type="project" value="TreeGrafter"/>
</dbReference>
<feature type="compositionally biased region" description="Polar residues" evidence="5">
    <location>
        <begin position="181"/>
        <end position="196"/>
    </location>
</feature>
<dbReference type="Gene3D" id="3.30.40.10">
    <property type="entry name" value="Zinc/RING finger domain, C3HC4 (zinc finger)"/>
    <property type="match status" value="1"/>
</dbReference>
<gene>
    <name evidence="8" type="ORF">NXF25_011850</name>
</gene>
<keyword evidence="2 4" id="KW-0863">Zinc-finger</keyword>
<dbReference type="GO" id="GO:0003743">
    <property type="term" value="F:translation initiation factor activity"/>
    <property type="evidence" value="ECO:0007669"/>
    <property type="project" value="UniProtKB-KW"/>
</dbReference>
<keyword evidence="6" id="KW-1133">Transmembrane helix</keyword>
<dbReference type="PROSITE" id="PS50089">
    <property type="entry name" value="ZF_RING_2"/>
    <property type="match status" value="1"/>
</dbReference>
<accession>A0AAW1BH11</accession>
<dbReference type="SMART" id="SM00184">
    <property type="entry name" value="RING"/>
    <property type="match status" value="1"/>
</dbReference>
<dbReference type="InterPro" id="IPR013083">
    <property type="entry name" value="Znf_RING/FYVE/PHD"/>
</dbReference>
<evidence type="ECO:0000256" key="3">
    <source>
        <dbReference type="ARBA" id="ARBA00022833"/>
    </source>
</evidence>
<feature type="region of interest" description="Disordered" evidence="5">
    <location>
        <begin position="177"/>
        <end position="196"/>
    </location>
</feature>
<protein>
    <submittedName>
        <fullName evidence="8">Translation initiation factor IF-2-like</fullName>
    </submittedName>
</protein>
<feature type="transmembrane region" description="Helical" evidence="6">
    <location>
        <begin position="253"/>
        <end position="272"/>
    </location>
</feature>
<keyword evidence="6" id="KW-0812">Transmembrane</keyword>
<dbReference type="AlphaFoldDB" id="A0AAW1BH11"/>
<dbReference type="Proteomes" id="UP001474421">
    <property type="component" value="Unassembled WGS sequence"/>
</dbReference>
<dbReference type="Pfam" id="PF13445">
    <property type="entry name" value="zf-RING_UBOX"/>
    <property type="match status" value="1"/>
</dbReference>
<dbReference type="PANTHER" id="PTHR22791">
    <property type="entry name" value="RING-TYPE DOMAIN-CONTAINING PROTEIN"/>
    <property type="match status" value="1"/>
</dbReference>
<dbReference type="PANTHER" id="PTHR22791:SF17">
    <property type="entry name" value="RING-TYPE DOMAIN-CONTAINING PROTEIN"/>
    <property type="match status" value="1"/>
</dbReference>
<dbReference type="InterPro" id="IPR051435">
    <property type="entry name" value="RING_finger_E3_ubiq-ligases"/>
</dbReference>
<feature type="domain" description="RING-type" evidence="7">
    <location>
        <begin position="55"/>
        <end position="129"/>
    </location>
</feature>